<dbReference type="InterPro" id="IPR022572">
    <property type="entry name" value="DNA_rep/recomb_RecO_N"/>
</dbReference>
<feature type="domain" description="DNA replication/recombination mediator RecO N-terminal" evidence="4">
    <location>
        <begin position="4"/>
        <end position="66"/>
    </location>
</feature>
<evidence type="ECO:0000313" key="6">
    <source>
        <dbReference type="Proteomes" id="UP000177958"/>
    </source>
</evidence>
<gene>
    <name evidence="5" type="ORF">A2853_04170</name>
</gene>
<dbReference type="AlphaFoldDB" id="A0A1F6D7Z8"/>
<keyword evidence="3" id="KW-0234">DNA repair</keyword>
<evidence type="ECO:0000313" key="5">
    <source>
        <dbReference type="EMBL" id="OGG57526.1"/>
    </source>
</evidence>
<keyword evidence="1" id="KW-0227">DNA damage</keyword>
<protein>
    <recommendedName>
        <fullName evidence="4">DNA replication/recombination mediator RecO N-terminal domain-containing protein</fullName>
    </recommendedName>
</protein>
<dbReference type="InterPro" id="IPR012340">
    <property type="entry name" value="NA-bd_OB-fold"/>
</dbReference>
<dbReference type="GO" id="GO:0006310">
    <property type="term" value="P:DNA recombination"/>
    <property type="evidence" value="ECO:0007669"/>
    <property type="project" value="UniProtKB-KW"/>
</dbReference>
<dbReference type="Proteomes" id="UP000177958">
    <property type="component" value="Unassembled WGS sequence"/>
</dbReference>
<dbReference type="SUPFAM" id="SSF50249">
    <property type="entry name" value="Nucleic acid-binding proteins"/>
    <property type="match status" value="1"/>
</dbReference>
<dbReference type="EMBL" id="MFKX01000022">
    <property type="protein sequence ID" value="OGG57526.1"/>
    <property type="molecule type" value="Genomic_DNA"/>
</dbReference>
<evidence type="ECO:0000259" key="4">
    <source>
        <dbReference type="Pfam" id="PF11967"/>
    </source>
</evidence>
<dbReference type="GO" id="GO:0043590">
    <property type="term" value="C:bacterial nucleoid"/>
    <property type="evidence" value="ECO:0007669"/>
    <property type="project" value="TreeGrafter"/>
</dbReference>
<accession>A0A1F6D7Z8</accession>
<organism evidence="5 6">
    <name type="scientific">Candidatus Kaiserbacteria bacterium RIFCSPHIGHO2_01_FULL_55_17</name>
    <dbReference type="NCBI Taxonomy" id="1798484"/>
    <lineage>
        <taxon>Bacteria</taxon>
        <taxon>Candidatus Kaiseribacteriota</taxon>
    </lineage>
</organism>
<comment type="caution">
    <text evidence="5">The sequence shown here is derived from an EMBL/GenBank/DDBJ whole genome shotgun (WGS) entry which is preliminary data.</text>
</comment>
<dbReference type="Pfam" id="PF11967">
    <property type="entry name" value="RecO_N"/>
    <property type="match status" value="1"/>
</dbReference>
<dbReference type="InterPro" id="IPR003717">
    <property type="entry name" value="RecO"/>
</dbReference>
<dbReference type="PANTHER" id="PTHR33991">
    <property type="entry name" value="DNA REPAIR PROTEIN RECO"/>
    <property type="match status" value="1"/>
</dbReference>
<evidence type="ECO:0000256" key="3">
    <source>
        <dbReference type="ARBA" id="ARBA00023204"/>
    </source>
</evidence>
<dbReference type="Gene3D" id="2.40.50.140">
    <property type="entry name" value="Nucleic acid-binding proteins"/>
    <property type="match status" value="1"/>
</dbReference>
<evidence type="ECO:0000256" key="1">
    <source>
        <dbReference type="ARBA" id="ARBA00022763"/>
    </source>
</evidence>
<proteinExistence type="predicted"/>
<sequence length="188" mass="20946">MYQKYHTEALVLSSREHGEADKIFVLYTKDFGLVRARVSAVRSEKSRMRYALQNYSNAHVALVRGKRGWRVGGASVMRNASGESVITFARIARLVLRLVQGEGQNQYVFAALSGAHDALMQEPSDARTAIELVCVARLLYGLGYLSSEALETALFTHTSYASEHVREAELLQEKLLSSVNRAITETHL</sequence>
<name>A0A1F6D7Z8_9BACT</name>
<evidence type="ECO:0000256" key="2">
    <source>
        <dbReference type="ARBA" id="ARBA00023172"/>
    </source>
</evidence>
<reference evidence="5 6" key="1">
    <citation type="journal article" date="2016" name="Nat. Commun.">
        <title>Thousands of microbial genomes shed light on interconnected biogeochemical processes in an aquifer system.</title>
        <authorList>
            <person name="Anantharaman K."/>
            <person name="Brown C.T."/>
            <person name="Hug L.A."/>
            <person name="Sharon I."/>
            <person name="Castelle C.J."/>
            <person name="Probst A.J."/>
            <person name="Thomas B.C."/>
            <person name="Singh A."/>
            <person name="Wilkins M.J."/>
            <person name="Karaoz U."/>
            <person name="Brodie E.L."/>
            <person name="Williams K.H."/>
            <person name="Hubbard S.S."/>
            <person name="Banfield J.F."/>
        </authorList>
    </citation>
    <scope>NUCLEOTIDE SEQUENCE [LARGE SCALE GENOMIC DNA]</scope>
</reference>
<keyword evidence="2" id="KW-0233">DNA recombination</keyword>
<dbReference type="GO" id="GO:0006302">
    <property type="term" value="P:double-strand break repair"/>
    <property type="evidence" value="ECO:0007669"/>
    <property type="project" value="TreeGrafter"/>
</dbReference>
<dbReference type="PANTHER" id="PTHR33991:SF1">
    <property type="entry name" value="DNA REPAIR PROTEIN RECO"/>
    <property type="match status" value="1"/>
</dbReference>